<dbReference type="AlphaFoldDB" id="A0AAV7M5A4"/>
<evidence type="ECO:0000313" key="2">
    <source>
        <dbReference type="EMBL" id="KAJ1098294.1"/>
    </source>
</evidence>
<proteinExistence type="predicted"/>
<feature type="region of interest" description="Disordered" evidence="1">
    <location>
        <begin position="232"/>
        <end position="392"/>
    </location>
</feature>
<protein>
    <submittedName>
        <fullName evidence="2">Uncharacterized protein</fullName>
    </submittedName>
</protein>
<sequence>MATSVLRDHAYGGFLPPQDISSNFLQSSQSSYQDHSSSKSDSEDPQSDPLPRKKQRKTRHSMSEVNPPAGKNLLFSPEDIIHPRSTEWVPNQEVGNYVQDRLCKSFEKEVHNTLRSECPRPSLLGKVAEMPELDPSMATFLRTFAKDPKKGLGHAWRGCQDKLLDVSGPLTKILDLAIQSKESDIPLDTDALLQWAQRVIYLLGNANCAMSNERRRSFLIRLDPKLAELANNEAGSSANDRRAKEAGQQTQKTRVAEERDGDGQTAKDIPHLVPHKACGPGRLGGCQATRPPRSGNGYSNNRKPPPDREREGSKEQPGLPSQASSRDQHRGQQQQDQPTLAGETPPTPPTLPVEKQDTPWQDPIRAIGSRKPTGTSVGSVSEARKKPGRHSV</sequence>
<accession>A0AAV7M5A4</accession>
<feature type="compositionally biased region" description="Low complexity" evidence="1">
    <location>
        <begin position="331"/>
        <end position="344"/>
    </location>
</feature>
<evidence type="ECO:0000313" key="3">
    <source>
        <dbReference type="Proteomes" id="UP001066276"/>
    </source>
</evidence>
<comment type="caution">
    <text evidence="2">The sequence shown here is derived from an EMBL/GenBank/DDBJ whole genome shotgun (WGS) entry which is preliminary data.</text>
</comment>
<dbReference type="Proteomes" id="UP001066276">
    <property type="component" value="Chromosome 10"/>
</dbReference>
<feature type="compositionally biased region" description="Low complexity" evidence="1">
    <location>
        <begin position="21"/>
        <end position="35"/>
    </location>
</feature>
<gene>
    <name evidence="2" type="ORF">NDU88_003410</name>
</gene>
<reference evidence="2" key="1">
    <citation type="journal article" date="2022" name="bioRxiv">
        <title>Sequencing and chromosome-scale assembly of the giantPleurodeles waltlgenome.</title>
        <authorList>
            <person name="Brown T."/>
            <person name="Elewa A."/>
            <person name="Iarovenko S."/>
            <person name="Subramanian E."/>
            <person name="Araus A.J."/>
            <person name="Petzold A."/>
            <person name="Susuki M."/>
            <person name="Suzuki K.-i.T."/>
            <person name="Hayashi T."/>
            <person name="Toyoda A."/>
            <person name="Oliveira C."/>
            <person name="Osipova E."/>
            <person name="Leigh N.D."/>
            <person name="Simon A."/>
            <person name="Yun M.H."/>
        </authorList>
    </citation>
    <scope>NUCLEOTIDE SEQUENCE</scope>
    <source>
        <strain evidence="2">20211129_DDA</strain>
        <tissue evidence="2">Liver</tissue>
    </source>
</reference>
<feature type="region of interest" description="Disordered" evidence="1">
    <location>
        <begin position="1"/>
        <end position="75"/>
    </location>
</feature>
<feature type="compositionally biased region" description="Basic and acidic residues" evidence="1">
    <location>
        <begin position="1"/>
        <end position="10"/>
    </location>
</feature>
<dbReference type="EMBL" id="JANPWB010000014">
    <property type="protein sequence ID" value="KAJ1098294.1"/>
    <property type="molecule type" value="Genomic_DNA"/>
</dbReference>
<feature type="compositionally biased region" description="Basic and acidic residues" evidence="1">
    <location>
        <begin position="304"/>
        <end position="314"/>
    </location>
</feature>
<name>A0AAV7M5A4_PLEWA</name>
<evidence type="ECO:0000256" key="1">
    <source>
        <dbReference type="SAM" id="MobiDB-lite"/>
    </source>
</evidence>
<organism evidence="2 3">
    <name type="scientific">Pleurodeles waltl</name>
    <name type="common">Iberian ribbed newt</name>
    <dbReference type="NCBI Taxonomy" id="8319"/>
    <lineage>
        <taxon>Eukaryota</taxon>
        <taxon>Metazoa</taxon>
        <taxon>Chordata</taxon>
        <taxon>Craniata</taxon>
        <taxon>Vertebrata</taxon>
        <taxon>Euteleostomi</taxon>
        <taxon>Amphibia</taxon>
        <taxon>Batrachia</taxon>
        <taxon>Caudata</taxon>
        <taxon>Salamandroidea</taxon>
        <taxon>Salamandridae</taxon>
        <taxon>Pleurodelinae</taxon>
        <taxon>Pleurodeles</taxon>
    </lineage>
</organism>
<keyword evidence="3" id="KW-1185">Reference proteome</keyword>